<protein>
    <submittedName>
        <fullName evidence="1">F-box domain-containing protein</fullName>
    </submittedName>
</protein>
<dbReference type="AlphaFoldDB" id="A0A8H7CHL1"/>
<accession>A0A8H7CHL1</accession>
<gene>
    <name evidence="1" type="ORF">MVEN_02228300</name>
</gene>
<reference evidence="1" key="1">
    <citation type="submission" date="2020-05" db="EMBL/GenBank/DDBJ databases">
        <title>Mycena genomes resolve the evolution of fungal bioluminescence.</title>
        <authorList>
            <person name="Tsai I.J."/>
        </authorList>
    </citation>
    <scope>NUCLEOTIDE SEQUENCE</scope>
    <source>
        <strain evidence="1">CCC161011</strain>
    </source>
</reference>
<keyword evidence="2" id="KW-1185">Reference proteome</keyword>
<organism evidence="1 2">
    <name type="scientific">Mycena venus</name>
    <dbReference type="NCBI Taxonomy" id="2733690"/>
    <lineage>
        <taxon>Eukaryota</taxon>
        <taxon>Fungi</taxon>
        <taxon>Dikarya</taxon>
        <taxon>Basidiomycota</taxon>
        <taxon>Agaricomycotina</taxon>
        <taxon>Agaricomycetes</taxon>
        <taxon>Agaricomycetidae</taxon>
        <taxon>Agaricales</taxon>
        <taxon>Marasmiineae</taxon>
        <taxon>Mycenaceae</taxon>
        <taxon>Mycena</taxon>
    </lineage>
</organism>
<name>A0A8H7CHL1_9AGAR</name>
<sequence length="267" mass="30306">MDGVSSQLLHSNVPPTDEQSDYVRQLVLQRQQEALDLEEQYRITYAALLDIDARRKQNQRDIEVLGAVFAPIRRIPVELLAEIFQFCIPTLAGYDPNYRISDPCSVPIVLTRVCSVWREVAVNTPHLWTGLVLRLPNRHGNVNLPMVETLVHRSNPLPITVTIHSDQIGTSLYDQSTGALTILPAVFGIPQLVERVETLDINLFIRDIHHSLRQLPIPIFPALQTLILHLGKGQHWRRTLATFLEFFGYSPVKNIISNMSSVAPNEW</sequence>
<dbReference type="Proteomes" id="UP000620124">
    <property type="component" value="Unassembled WGS sequence"/>
</dbReference>
<comment type="caution">
    <text evidence="1">The sequence shown here is derived from an EMBL/GenBank/DDBJ whole genome shotgun (WGS) entry which is preliminary data.</text>
</comment>
<dbReference type="OrthoDB" id="3266451at2759"/>
<proteinExistence type="predicted"/>
<dbReference type="EMBL" id="JACAZI010000024">
    <property type="protein sequence ID" value="KAF7335728.1"/>
    <property type="molecule type" value="Genomic_DNA"/>
</dbReference>
<dbReference type="Gene3D" id="1.20.1280.50">
    <property type="match status" value="1"/>
</dbReference>
<evidence type="ECO:0000313" key="1">
    <source>
        <dbReference type="EMBL" id="KAF7335728.1"/>
    </source>
</evidence>
<evidence type="ECO:0000313" key="2">
    <source>
        <dbReference type="Proteomes" id="UP000620124"/>
    </source>
</evidence>